<evidence type="ECO:0000259" key="1">
    <source>
        <dbReference type="Pfam" id="PF00534"/>
    </source>
</evidence>
<dbReference type="GO" id="GO:0016757">
    <property type="term" value="F:glycosyltransferase activity"/>
    <property type="evidence" value="ECO:0007669"/>
    <property type="project" value="UniProtKB-KW"/>
</dbReference>
<reference evidence="2 3" key="1">
    <citation type="submission" date="2023-03" db="EMBL/GenBank/DDBJ databases">
        <title>Strain YYF002 represents a novel species in the genus Winogradskyella isolated from seawater.</title>
        <authorList>
            <person name="Fu Z.-Y."/>
        </authorList>
    </citation>
    <scope>NUCLEOTIDE SEQUENCE [LARGE SCALE GENOMIC DNA]</scope>
    <source>
        <strain evidence="2 3">YYF002</strain>
    </source>
</reference>
<dbReference type="RefSeq" id="WP_278004233.1">
    <property type="nucleotide sequence ID" value="NZ_JARSBN010000001.1"/>
</dbReference>
<proteinExistence type="predicted"/>
<dbReference type="Proteomes" id="UP001529085">
    <property type="component" value="Unassembled WGS sequence"/>
</dbReference>
<sequence length="346" mass="39080">MKLIINIPHLKLQGGVSSHYKGLEPFWSVSKDYNVIGKRYGLPGIVFLPYDYLKFILLCLFGGYTHVLLNPSLGKNAIKRDAVFLKIAKLFQKKVVVFFHGWSPDMVKKINNQPNAFLSAYNKADKFIVLAKSIKSDLVKWGISKPIELSTTKINEELLEDFMWQAKSNKTFQLLFLSRIETYKGIYEALKTYQILKAQYPNCSLTIAGDGSQLDDVKSYAKAHLQEVSFLGHVSNDKLKSAFKNADVYLLPSYSEGMPTTVLEAMAFGLPIVSRPVGGLVDFFENDKMGYLVESLEPQDFADKIALIINNDTKLNAIAQYNHNYAKQHFMASKVVKQLEKKIANV</sequence>
<dbReference type="EMBL" id="JARSBN010000001">
    <property type="protein sequence ID" value="MDG4714769.1"/>
    <property type="molecule type" value="Genomic_DNA"/>
</dbReference>
<dbReference type="PANTHER" id="PTHR45947">
    <property type="entry name" value="SULFOQUINOVOSYL TRANSFERASE SQD2"/>
    <property type="match status" value="1"/>
</dbReference>
<keyword evidence="2" id="KW-0808">Transferase</keyword>
<dbReference type="Pfam" id="PF00534">
    <property type="entry name" value="Glycos_transf_1"/>
    <property type="match status" value="1"/>
</dbReference>
<keyword evidence="3" id="KW-1185">Reference proteome</keyword>
<accession>A0ABT6FYA5</accession>
<keyword evidence="2" id="KW-0328">Glycosyltransferase</keyword>
<feature type="domain" description="Glycosyl transferase family 1" evidence="1">
    <location>
        <begin position="167"/>
        <end position="322"/>
    </location>
</feature>
<evidence type="ECO:0000313" key="2">
    <source>
        <dbReference type="EMBL" id="MDG4714769.1"/>
    </source>
</evidence>
<dbReference type="PANTHER" id="PTHR45947:SF3">
    <property type="entry name" value="SULFOQUINOVOSYL TRANSFERASE SQD2"/>
    <property type="match status" value="1"/>
</dbReference>
<dbReference type="SUPFAM" id="SSF53756">
    <property type="entry name" value="UDP-Glycosyltransferase/glycogen phosphorylase"/>
    <property type="match status" value="1"/>
</dbReference>
<dbReference type="EC" id="2.4.-.-" evidence="2"/>
<dbReference type="Gene3D" id="3.40.50.2000">
    <property type="entry name" value="Glycogen Phosphorylase B"/>
    <property type="match status" value="2"/>
</dbReference>
<gene>
    <name evidence="2" type="ORF">P7122_02710</name>
</gene>
<dbReference type="InterPro" id="IPR050194">
    <property type="entry name" value="Glycosyltransferase_grp1"/>
</dbReference>
<comment type="caution">
    <text evidence="2">The sequence shown here is derived from an EMBL/GenBank/DDBJ whole genome shotgun (WGS) entry which is preliminary data.</text>
</comment>
<organism evidence="2 3">
    <name type="scientific">Winogradskyella marincola</name>
    <dbReference type="NCBI Taxonomy" id="3037795"/>
    <lineage>
        <taxon>Bacteria</taxon>
        <taxon>Pseudomonadati</taxon>
        <taxon>Bacteroidota</taxon>
        <taxon>Flavobacteriia</taxon>
        <taxon>Flavobacteriales</taxon>
        <taxon>Flavobacteriaceae</taxon>
        <taxon>Winogradskyella</taxon>
    </lineage>
</organism>
<evidence type="ECO:0000313" key="3">
    <source>
        <dbReference type="Proteomes" id="UP001529085"/>
    </source>
</evidence>
<name>A0ABT6FYA5_9FLAO</name>
<dbReference type="CDD" id="cd03801">
    <property type="entry name" value="GT4_PimA-like"/>
    <property type="match status" value="1"/>
</dbReference>
<dbReference type="InterPro" id="IPR001296">
    <property type="entry name" value="Glyco_trans_1"/>
</dbReference>
<protein>
    <submittedName>
        <fullName evidence="2">Glycosyltransferase family 4 protein</fullName>
        <ecNumber evidence="2">2.4.-.-</ecNumber>
    </submittedName>
</protein>